<evidence type="ECO:0000259" key="1">
    <source>
        <dbReference type="Pfam" id="PF02557"/>
    </source>
</evidence>
<accession>A0A0B5NJ60</accession>
<dbReference type="AlphaFoldDB" id="A0A0B5NJ60"/>
<keyword evidence="2" id="KW-0645">Protease</keyword>
<dbReference type="GO" id="GO:0004180">
    <property type="term" value="F:carboxypeptidase activity"/>
    <property type="evidence" value="ECO:0007669"/>
    <property type="project" value="UniProtKB-KW"/>
</dbReference>
<dbReference type="Pfam" id="PF02557">
    <property type="entry name" value="VanY"/>
    <property type="match status" value="1"/>
</dbReference>
<dbReference type="Gene3D" id="3.30.1380.10">
    <property type="match status" value="1"/>
</dbReference>
<geneLocation type="plasmid" evidence="4 6">
    <name>unnamed3</name>
</geneLocation>
<reference evidence="3" key="2">
    <citation type="submission" date="2019-07" db="EMBL/GenBank/DDBJ databases">
        <title>Phylogenomic Reclassification of ATCC Bacillus Strains and Various Taxa within the Genus Bacillus.</title>
        <authorList>
            <person name="Riojas M.A."/>
            <person name="Frank A.M."/>
            <person name="Fenn S.L."/>
            <person name="King S.P."/>
            <person name="Brower S.M."/>
            <person name="Hazbon M.H."/>
        </authorList>
    </citation>
    <scope>NUCLEOTIDE SEQUENCE</scope>
    <source>
        <strain evidence="3">ATCC 35646</strain>
    </source>
</reference>
<evidence type="ECO:0000313" key="2">
    <source>
        <dbReference type="EMBL" id="AJG73991.1"/>
    </source>
</evidence>
<dbReference type="Proteomes" id="UP000031876">
    <property type="component" value="Plasmid 2"/>
</dbReference>
<dbReference type="RefSeq" id="WP_000853162.1">
    <property type="nucleotide sequence ID" value="NZ_CP009334.1"/>
</dbReference>
<protein>
    <submittedName>
        <fullName evidence="2">D-alanyl-D-alanine carboxypeptidase family protein</fullName>
    </submittedName>
    <submittedName>
        <fullName evidence="4">M15 family metallopeptidase</fullName>
    </submittedName>
</protein>
<organism evidence="4 6">
    <name type="scientific">Bacillus thuringiensis</name>
    <dbReference type="NCBI Taxonomy" id="1428"/>
    <lineage>
        <taxon>Bacteria</taxon>
        <taxon>Bacillati</taxon>
        <taxon>Bacillota</taxon>
        <taxon>Bacilli</taxon>
        <taxon>Bacillales</taxon>
        <taxon>Bacillaceae</taxon>
        <taxon>Bacillus</taxon>
        <taxon>Bacillus cereus group</taxon>
    </lineage>
</organism>
<dbReference type="GO" id="GO:0006508">
    <property type="term" value="P:proteolysis"/>
    <property type="evidence" value="ECO:0007669"/>
    <property type="project" value="InterPro"/>
</dbReference>
<gene>
    <name evidence="2" type="ORF">BF38_5766</name>
    <name evidence="3" type="ORF">FO599_02035</name>
    <name evidence="4" type="ORF">FOC89_02030</name>
</gene>
<dbReference type="EMBL" id="CP053979">
    <property type="protein sequence ID" value="QKH22787.1"/>
    <property type="molecule type" value="Genomic_DNA"/>
</dbReference>
<dbReference type="Proteomes" id="UP001181533">
    <property type="component" value="Unassembled WGS sequence"/>
</dbReference>
<evidence type="ECO:0000313" key="3">
    <source>
        <dbReference type="EMBL" id="MDR4174912.1"/>
    </source>
</evidence>
<reference evidence="4 6" key="3">
    <citation type="submission" date="2020-05" db="EMBL/GenBank/DDBJ databases">
        <title>FDA dAtabase for Regulatory Grade micrObial Sequences (FDA-ARGOS): Supporting development and validation of Infectious Disease Dx tests.</title>
        <authorList>
            <person name="Nelson B."/>
            <person name="Plummer A."/>
            <person name="Tallon L."/>
            <person name="Sadzewicz L."/>
            <person name="Zhao X."/>
            <person name="Vavikolanu K."/>
            <person name="Mehta A."/>
            <person name="Aluvathingal J."/>
            <person name="Nadendla S."/>
            <person name="Myers T."/>
            <person name="Yan Y."/>
            <person name="Sichtig H."/>
        </authorList>
    </citation>
    <scope>NUCLEOTIDE SEQUENCE [LARGE SCALE GENOMIC DNA]</scope>
    <source>
        <strain evidence="4 6">FDAARGOS_795</strain>
        <plasmid evidence="4 6">unnamed3</plasmid>
    </source>
</reference>
<keyword evidence="2" id="KW-0378">Hydrolase</keyword>
<dbReference type="PROSITE" id="PS51257">
    <property type="entry name" value="PROKAR_LIPOPROTEIN"/>
    <property type="match status" value="1"/>
</dbReference>
<name>A0A0B5NJ60_BACTU</name>
<evidence type="ECO:0000313" key="6">
    <source>
        <dbReference type="Proteomes" id="UP000501107"/>
    </source>
</evidence>
<dbReference type="PANTHER" id="PTHR34385">
    <property type="entry name" value="D-ALANYL-D-ALANINE CARBOXYPEPTIDASE"/>
    <property type="match status" value="1"/>
</dbReference>
<dbReference type="PANTHER" id="PTHR34385:SF1">
    <property type="entry name" value="PEPTIDOGLYCAN L-ALANYL-D-GLUTAMATE ENDOPEPTIDASE CWLK"/>
    <property type="match status" value="1"/>
</dbReference>
<dbReference type="SUPFAM" id="SSF55166">
    <property type="entry name" value="Hedgehog/DD-peptidase"/>
    <property type="match status" value="1"/>
</dbReference>
<dbReference type="InterPro" id="IPR052179">
    <property type="entry name" value="DD-CPase-like"/>
</dbReference>
<dbReference type="EMBL" id="CP009334">
    <property type="protein sequence ID" value="AJG73991.1"/>
    <property type="molecule type" value="Genomic_DNA"/>
</dbReference>
<feature type="domain" description="D-alanyl-D-alanine carboxypeptidase-like core" evidence="1">
    <location>
        <begin position="126"/>
        <end position="255"/>
    </location>
</feature>
<sequence length="278" mass="31376">MKTKTVSGLAIVCSLAMLTTGCGKDSPIKEQTAKAEVNEILTEEDYLGVSEEIDYIKPTPKENKEEVDYIKPATTPNRVAQGLERQNANDIEVVVNKKNKLPDNYKPKDLVVPNVSFAYDGVYEKSHLRKEASDSLEKLFALAEKDGIYLNAVSGFRSAEYQTKVYNGNVKKDGKDHADMFSAKPGHSEHQTGLVMDVSAKSFDNKLEQEFEQTKEGKWLAKNAHKTGFIIRYPKGKEDVTGYEYEPWHIRYVGDIATNLFEKGLTLEEYKEQKATYE</sequence>
<dbReference type="InterPro" id="IPR009045">
    <property type="entry name" value="Zn_M74/Hedgehog-like"/>
</dbReference>
<reference evidence="2 5" key="1">
    <citation type="journal article" date="2015" name="Genome Announc.">
        <title>Complete genome sequences for 35 biothreat assay-relevant bacillus species.</title>
        <authorList>
            <person name="Johnson S.L."/>
            <person name="Daligault H.E."/>
            <person name="Davenport K.W."/>
            <person name="Jaissle J."/>
            <person name="Frey K.G."/>
            <person name="Ladner J.T."/>
            <person name="Broomall S.M."/>
            <person name="Bishop-Lilly K.A."/>
            <person name="Bruce D.C."/>
            <person name="Gibbons H.S."/>
            <person name="Coyne S.R."/>
            <person name="Lo C.C."/>
            <person name="Meincke L."/>
            <person name="Munk A.C."/>
            <person name="Koroleva G.I."/>
            <person name="Rosenzweig C.N."/>
            <person name="Palacios G.F."/>
            <person name="Redden C.L."/>
            <person name="Minogue T.D."/>
            <person name="Chain P.S."/>
        </authorList>
    </citation>
    <scope>NUCLEOTIDE SEQUENCE [LARGE SCALE GENOMIC DNA]</scope>
    <source>
        <strain evidence="2 5">HD1011</strain>
        <plasmid evidence="2 5">2</plasmid>
    </source>
</reference>
<evidence type="ECO:0000313" key="4">
    <source>
        <dbReference type="EMBL" id="QKH22787.1"/>
    </source>
</evidence>
<evidence type="ECO:0000313" key="5">
    <source>
        <dbReference type="Proteomes" id="UP000031876"/>
    </source>
</evidence>
<dbReference type="KEGG" id="btw:BF38_5766"/>
<keyword evidence="2" id="KW-0121">Carboxypeptidase</keyword>
<geneLocation type="plasmid" evidence="2 5">
    <name>2</name>
</geneLocation>
<keyword evidence="4" id="KW-0614">Plasmid</keyword>
<dbReference type="CDD" id="cd14852">
    <property type="entry name" value="LD-carboxypeptidase"/>
    <property type="match status" value="1"/>
</dbReference>
<dbReference type="Proteomes" id="UP000501107">
    <property type="component" value="Plasmid unnamed3"/>
</dbReference>
<dbReference type="InterPro" id="IPR003709">
    <property type="entry name" value="VanY-like_core_dom"/>
</dbReference>
<dbReference type="EMBL" id="VKQN01000001">
    <property type="protein sequence ID" value="MDR4174912.1"/>
    <property type="molecule type" value="Genomic_DNA"/>
</dbReference>
<proteinExistence type="predicted"/>
<dbReference type="InterPro" id="IPR058193">
    <property type="entry name" value="VanY/YodJ_core_dom"/>
</dbReference>